<sequence>MTLAGLMESNKQEDFDLSNTLKYIEFLHSRISDNYQRIEVKLNQLTAKTKPQQIENIIIDTNTALTTIIYPYENTSNLEKNPEFKSFIIFVILIIKFLQLFKDI</sequence>
<protein>
    <submittedName>
        <fullName evidence="1">Uncharacterized protein</fullName>
    </submittedName>
</protein>
<organism evidence="1 2">
    <name type="scientific">[Candida] jaroonii</name>
    <dbReference type="NCBI Taxonomy" id="467808"/>
    <lineage>
        <taxon>Eukaryota</taxon>
        <taxon>Fungi</taxon>
        <taxon>Dikarya</taxon>
        <taxon>Ascomycota</taxon>
        <taxon>Saccharomycotina</taxon>
        <taxon>Pichiomycetes</taxon>
        <taxon>Debaryomycetaceae</taxon>
        <taxon>Yamadazyma</taxon>
    </lineage>
</organism>
<name>A0ACA9YG38_9ASCO</name>
<dbReference type="Proteomes" id="UP001152531">
    <property type="component" value="Unassembled WGS sequence"/>
</dbReference>
<reference evidence="1" key="1">
    <citation type="submission" date="2022-06" db="EMBL/GenBank/DDBJ databases">
        <authorList>
            <person name="Legras J.-L."/>
            <person name="Devillers H."/>
            <person name="Grondin C."/>
        </authorList>
    </citation>
    <scope>NUCLEOTIDE SEQUENCE</scope>
    <source>
        <strain evidence="1">CLIB 1444</strain>
    </source>
</reference>
<comment type="caution">
    <text evidence="1">The sequence shown here is derived from an EMBL/GenBank/DDBJ whole genome shotgun (WGS) entry which is preliminary data.</text>
</comment>
<keyword evidence="2" id="KW-1185">Reference proteome</keyword>
<proteinExistence type="predicted"/>
<accession>A0ACA9YG38</accession>
<dbReference type="EMBL" id="CALSDN010000020">
    <property type="protein sequence ID" value="CAH6723762.1"/>
    <property type="molecule type" value="Genomic_DNA"/>
</dbReference>
<evidence type="ECO:0000313" key="1">
    <source>
        <dbReference type="EMBL" id="CAH6723762.1"/>
    </source>
</evidence>
<gene>
    <name evidence="1" type="ORF">CLIB1444_20S00188</name>
</gene>
<evidence type="ECO:0000313" key="2">
    <source>
        <dbReference type="Proteomes" id="UP001152531"/>
    </source>
</evidence>